<accession>A0A9P4Q3K3</accession>
<feature type="region of interest" description="Disordered" evidence="5">
    <location>
        <begin position="355"/>
        <end position="394"/>
    </location>
</feature>
<dbReference type="GO" id="GO:0016491">
    <property type="term" value="F:oxidoreductase activity"/>
    <property type="evidence" value="ECO:0007669"/>
    <property type="project" value="InterPro"/>
</dbReference>
<dbReference type="Proteomes" id="UP000799441">
    <property type="component" value="Unassembled WGS sequence"/>
</dbReference>
<feature type="domain" description="Fatty acid hydroxylase" evidence="7">
    <location>
        <begin position="192"/>
        <end position="327"/>
    </location>
</feature>
<reference evidence="8" key="1">
    <citation type="journal article" date="2020" name="Stud. Mycol.">
        <title>101 Dothideomycetes genomes: a test case for predicting lifestyles and emergence of pathogens.</title>
        <authorList>
            <person name="Haridas S."/>
            <person name="Albert R."/>
            <person name="Binder M."/>
            <person name="Bloem J."/>
            <person name="Labutti K."/>
            <person name="Salamov A."/>
            <person name="Andreopoulos B."/>
            <person name="Baker S."/>
            <person name="Barry K."/>
            <person name="Bills G."/>
            <person name="Bluhm B."/>
            <person name="Cannon C."/>
            <person name="Castanera R."/>
            <person name="Culley D."/>
            <person name="Daum C."/>
            <person name="Ezra D."/>
            <person name="Gonzalez J."/>
            <person name="Henrissat B."/>
            <person name="Kuo A."/>
            <person name="Liang C."/>
            <person name="Lipzen A."/>
            <person name="Lutzoni F."/>
            <person name="Magnuson J."/>
            <person name="Mondo S."/>
            <person name="Nolan M."/>
            <person name="Ohm R."/>
            <person name="Pangilinan J."/>
            <person name="Park H.-J."/>
            <person name="Ramirez L."/>
            <person name="Alfaro M."/>
            <person name="Sun H."/>
            <person name="Tritt A."/>
            <person name="Yoshinaga Y."/>
            <person name="Zwiers L.-H."/>
            <person name="Turgeon B."/>
            <person name="Goodwin S."/>
            <person name="Spatafora J."/>
            <person name="Crous P."/>
            <person name="Grigoriev I."/>
        </authorList>
    </citation>
    <scope>NUCLEOTIDE SEQUENCE</scope>
    <source>
        <strain evidence="8">CBS 116435</strain>
    </source>
</reference>
<evidence type="ECO:0000259" key="7">
    <source>
        <dbReference type="Pfam" id="PF04116"/>
    </source>
</evidence>
<comment type="subcellular location">
    <subcellularLocation>
        <location evidence="1">Membrane</location>
    </subcellularLocation>
</comment>
<evidence type="ECO:0000256" key="1">
    <source>
        <dbReference type="ARBA" id="ARBA00004370"/>
    </source>
</evidence>
<feature type="transmembrane region" description="Helical" evidence="6">
    <location>
        <begin position="94"/>
        <end position="118"/>
    </location>
</feature>
<dbReference type="EMBL" id="MU003838">
    <property type="protein sequence ID" value="KAF2717716.1"/>
    <property type="molecule type" value="Genomic_DNA"/>
</dbReference>
<evidence type="ECO:0000313" key="8">
    <source>
        <dbReference type="EMBL" id="KAF2717716.1"/>
    </source>
</evidence>
<dbReference type="InterPro" id="IPR050307">
    <property type="entry name" value="Sterol_Desaturase_Related"/>
</dbReference>
<feature type="transmembrane region" description="Helical" evidence="6">
    <location>
        <begin position="49"/>
        <end position="74"/>
    </location>
</feature>
<evidence type="ECO:0000256" key="3">
    <source>
        <dbReference type="ARBA" id="ARBA00022989"/>
    </source>
</evidence>
<evidence type="ECO:0000313" key="9">
    <source>
        <dbReference type="Proteomes" id="UP000799441"/>
    </source>
</evidence>
<dbReference type="AlphaFoldDB" id="A0A9P4Q3K3"/>
<sequence length="394" mass="43448">MASALATLRDNALYSYGYLQGRYYGFPGSFAEVYSLTVSKVSGFASLPLPLLSFLALPVFGGTSTSINLVLFYLTWSALVLSQGQFSIEIWGSLAIRLLFYLLPALGLLAFDCAAPTAARALKAERSRALPQNLGRDRLLRVAGVASFNVLLGVLVQALLELLATSVLHTRSILKVTTTVPLPWSIGKDILKGLLFRGVVHYGLHRYVLHTYNSKLKTWHLGWQHSIKLPFSLMATYDHPVDYLLVNWFPVFLPAFLFRFHVLTWHILLALVSLEDLFLYSGYAVLPSSIILAGMARRTDSHFLTADEPDEVGNFGHWGVLDLVCGTGCRGASDAMDDMQDEADKHKLQEKLQGAVQGAKGGIEAAEDSDEASSKPAGKRRSKRNMARKEQIEN</sequence>
<protein>
    <recommendedName>
        <fullName evidence="7">Fatty acid hydroxylase domain-containing protein</fullName>
    </recommendedName>
</protein>
<name>A0A9P4Q3K3_9PEZI</name>
<feature type="transmembrane region" description="Helical" evidence="6">
    <location>
        <begin position="248"/>
        <end position="270"/>
    </location>
</feature>
<evidence type="ECO:0000256" key="4">
    <source>
        <dbReference type="ARBA" id="ARBA00023136"/>
    </source>
</evidence>
<dbReference type="Pfam" id="PF04116">
    <property type="entry name" value="FA_hydroxylase"/>
    <property type="match status" value="1"/>
</dbReference>
<organism evidence="8 9">
    <name type="scientific">Polychaeton citri CBS 116435</name>
    <dbReference type="NCBI Taxonomy" id="1314669"/>
    <lineage>
        <taxon>Eukaryota</taxon>
        <taxon>Fungi</taxon>
        <taxon>Dikarya</taxon>
        <taxon>Ascomycota</taxon>
        <taxon>Pezizomycotina</taxon>
        <taxon>Dothideomycetes</taxon>
        <taxon>Dothideomycetidae</taxon>
        <taxon>Capnodiales</taxon>
        <taxon>Capnodiaceae</taxon>
        <taxon>Polychaeton</taxon>
    </lineage>
</organism>
<dbReference type="PANTHER" id="PTHR11863">
    <property type="entry name" value="STEROL DESATURASE"/>
    <property type="match status" value="1"/>
</dbReference>
<dbReference type="OrthoDB" id="408954at2759"/>
<proteinExistence type="predicted"/>
<dbReference type="InterPro" id="IPR006694">
    <property type="entry name" value="Fatty_acid_hydroxylase"/>
</dbReference>
<feature type="compositionally biased region" description="Basic residues" evidence="5">
    <location>
        <begin position="377"/>
        <end position="386"/>
    </location>
</feature>
<keyword evidence="4 6" id="KW-0472">Membrane</keyword>
<comment type="caution">
    <text evidence="8">The sequence shown here is derived from an EMBL/GenBank/DDBJ whole genome shotgun (WGS) entry which is preliminary data.</text>
</comment>
<evidence type="ECO:0000256" key="6">
    <source>
        <dbReference type="SAM" id="Phobius"/>
    </source>
</evidence>
<evidence type="ECO:0000256" key="2">
    <source>
        <dbReference type="ARBA" id="ARBA00022692"/>
    </source>
</evidence>
<evidence type="ECO:0000256" key="5">
    <source>
        <dbReference type="SAM" id="MobiDB-lite"/>
    </source>
</evidence>
<dbReference type="GO" id="GO:0008610">
    <property type="term" value="P:lipid biosynthetic process"/>
    <property type="evidence" value="ECO:0007669"/>
    <property type="project" value="InterPro"/>
</dbReference>
<keyword evidence="9" id="KW-1185">Reference proteome</keyword>
<dbReference type="GO" id="GO:0005506">
    <property type="term" value="F:iron ion binding"/>
    <property type="evidence" value="ECO:0007669"/>
    <property type="project" value="InterPro"/>
</dbReference>
<dbReference type="GO" id="GO:0016020">
    <property type="term" value="C:membrane"/>
    <property type="evidence" value="ECO:0007669"/>
    <property type="project" value="UniProtKB-SubCell"/>
</dbReference>
<keyword evidence="2 6" id="KW-0812">Transmembrane</keyword>
<gene>
    <name evidence="8" type="ORF">K431DRAFT_232509</name>
</gene>
<feature type="transmembrane region" description="Helical" evidence="6">
    <location>
        <begin position="277"/>
        <end position="296"/>
    </location>
</feature>
<feature type="transmembrane region" description="Helical" evidence="6">
    <location>
        <begin position="139"/>
        <end position="160"/>
    </location>
</feature>
<keyword evidence="3 6" id="KW-1133">Transmembrane helix</keyword>